<gene>
    <name evidence="8" type="ORF">KLDO_g3350</name>
</gene>
<dbReference type="GO" id="GO:0009443">
    <property type="term" value="P:pyridoxal 5'-phosphate salvage"/>
    <property type="evidence" value="ECO:0007669"/>
    <property type="project" value="InterPro"/>
</dbReference>
<dbReference type="CDD" id="cd01173">
    <property type="entry name" value="pyridoxal_pyridoxamine_kinase"/>
    <property type="match status" value="1"/>
</dbReference>
<evidence type="ECO:0000256" key="4">
    <source>
        <dbReference type="ARBA" id="ARBA00022741"/>
    </source>
</evidence>
<evidence type="ECO:0000313" key="8">
    <source>
        <dbReference type="EMBL" id="CDO95102.1"/>
    </source>
</evidence>
<comment type="similarity">
    <text evidence="1">Belongs to the pyridoxine kinase family.</text>
</comment>
<dbReference type="GO" id="GO:0008478">
    <property type="term" value="F:pyridoxal kinase activity"/>
    <property type="evidence" value="ECO:0007669"/>
    <property type="project" value="UniProtKB-EC"/>
</dbReference>
<evidence type="ECO:0000256" key="5">
    <source>
        <dbReference type="ARBA" id="ARBA00022777"/>
    </source>
</evidence>
<dbReference type="OrthoDB" id="2104723at2759"/>
<evidence type="ECO:0000256" key="6">
    <source>
        <dbReference type="ARBA" id="ARBA00022840"/>
    </source>
</evidence>
<proteinExistence type="inferred from homology"/>
<dbReference type="InterPro" id="IPR013749">
    <property type="entry name" value="PM/HMP-P_kinase-1"/>
</dbReference>
<organism evidence="8 9">
    <name type="scientific">Kluyveromyces dobzhanskii CBS 2104</name>
    <dbReference type="NCBI Taxonomy" id="1427455"/>
    <lineage>
        <taxon>Eukaryota</taxon>
        <taxon>Fungi</taxon>
        <taxon>Dikarya</taxon>
        <taxon>Ascomycota</taxon>
        <taxon>Saccharomycotina</taxon>
        <taxon>Saccharomycetes</taxon>
        <taxon>Saccharomycetales</taxon>
        <taxon>Saccharomycetaceae</taxon>
        <taxon>Kluyveromyces</taxon>
    </lineage>
</organism>
<sequence>MPRVLACQSHVVHGYVGNKAATFPLQCVGWDVDCINSVQYSNHTGYGVDKVFGSKTDADQLSQVFDGVMQMKDDYDALLSGYMPNRSTLSCMAEFYKNIKKQKADLLWLLDPVMGDEGQLYVDEDVIPEYQEIVRSGLVDIITPNQFEIELLYGKPIATVSDLSAAIEELHKFVPVIVITSCSPSLFNDPKHIYSVASLRGTYQPYVYRVSVIESYFTGVGDMFSAMLLHQLYYMFASKKIELFHQKTNIVLNVIHKVLEITKQYSANAKGSMGDAVSMKELELRVVESIDCYECSSIDKDFSFGYNWTSQD</sequence>
<reference evidence="8 9" key="1">
    <citation type="submission" date="2014-03" db="EMBL/GenBank/DDBJ databases">
        <title>The genome of Kluyveromyces dobzhanskii.</title>
        <authorList>
            <person name="Nystedt B."/>
            <person name="Astrom S."/>
        </authorList>
    </citation>
    <scope>NUCLEOTIDE SEQUENCE [LARGE SCALE GENOMIC DNA]</scope>
    <source>
        <strain evidence="8 9">CBS 2104</strain>
    </source>
</reference>
<dbReference type="GO" id="GO:0005524">
    <property type="term" value="F:ATP binding"/>
    <property type="evidence" value="ECO:0007669"/>
    <property type="project" value="UniProtKB-KW"/>
</dbReference>
<evidence type="ECO:0000256" key="3">
    <source>
        <dbReference type="ARBA" id="ARBA00022679"/>
    </source>
</evidence>
<comment type="caution">
    <text evidence="8">The sequence shown here is derived from an EMBL/GenBank/DDBJ whole genome shotgun (WGS) entry which is preliminary data.</text>
</comment>
<dbReference type="EC" id="2.7.1.35" evidence="2"/>
<accession>A0A0A8LA39</accession>
<feature type="domain" description="Pyridoxamine kinase/Phosphomethylpyrimidine kinase" evidence="7">
    <location>
        <begin position="56"/>
        <end position="229"/>
    </location>
</feature>
<dbReference type="Gene3D" id="3.40.1190.20">
    <property type="match status" value="1"/>
</dbReference>
<keyword evidence="3" id="KW-0808">Transferase</keyword>
<dbReference type="SUPFAM" id="SSF53613">
    <property type="entry name" value="Ribokinase-like"/>
    <property type="match status" value="1"/>
</dbReference>
<keyword evidence="4" id="KW-0547">Nucleotide-binding</keyword>
<keyword evidence="5" id="KW-0418">Kinase</keyword>
<dbReference type="PANTHER" id="PTHR10534">
    <property type="entry name" value="PYRIDOXAL KINASE"/>
    <property type="match status" value="1"/>
</dbReference>
<dbReference type="PANTHER" id="PTHR10534:SF2">
    <property type="entry name" value="PYRIDOXAL KINASE"/>
    <property type="match status" value="1"/>
</dbReference>
<keyword evidence="9" id="KW-1185">Reference proteome</keyword>
<evidence type="ECO:0000256" key="2">
    <source>
        <dbReference type="ARBA" id="ARBA00012104"/>
    </source>
</evidence>
<keyword evidence="6" id="KW-0067">ATP-binding</keyword>
<dbReference type="NCBIfam" id="TIGR00687">
    <property type="entry name" value="pyridox_kin"/>
    <property type="match status" value="1"/>
</dbReference>
<name>A0A0A8LA39_9SACH</name>
<protein>
    <recommendedName>
        <fullName evidence="2">pyridoxal kinase</fullName>
        <ecNumber evidence="2">2.7.1.35</ecNumber>
    </recommendedName>
</protein>
<dbReference type="Pfam" id="PF08543">
    <property type="entry name" value="Phos_pyr_kin"/>
    <property type="match status" value="1"/>
</dbReference>
<evidence type="ECO:0000313" key="9">
    <source>
        <dbReference type="Proteomes" id="UP000031516"/>
    </source>
</evidence>
<dbReference type="GO" id="GO:0005829">
    <property type="term" value="C:cytosol"/>
    <property type="evidence" value="ECO:0007669"/>
    <property type="project" value="TreeGrafter"/>
</dbReference>
<dbReference type="InterPro" id="IPR029056">
    <property type="entry name" value="Ribokinase-like"/>
</dbReference>
<dbReference type="EMBL" id="CCBQ010000042">
    <property type="protein sequence ID" value="CDO95102.1"/>
    <property type="molecule type" value="Genomic_DNA"/>
</dbReference>
<evidence type="ECO:0000259" key="7">
    <source>
        <dbReference type="Pfam" id="PF08543"/>
    </source>
</evidence>
<dbReference type="InterPro" id="IPR004625">
    <property type="entry name" value="PyrdxlKinase"/>
</dbReference>
<dbReference type="AlphaFoldDB" id="A0A0A8LA39"/>
<evidence type="ECO:0000256" key="1">
    <source>
        <dbReference type="ARBA" id="ARBA00008805"/>
    </source>
</evidence>
<dbReference type="Proteomes" id="UP000031516">
    <property type="component" value="Unassembled WGS sequence"/>
</dbReference>